<dbReference type="EMBL" id="HBEG01053509">
    <property type="protein sequence ID" value="CAD8388875.1"/>
    <property type="molecule type" value="Transcribed_RNA"/>
</dbReference>
<proteinExistence type="predicted"/>
<protein>
    <submittedName>
        <fullName evidence="1">Uncharacterized protein</fullName>
    </submittedName>
</protein>
<reference evidence="1" key="1">
    <citation type="submission" date="2021-01" db="EMBL/GenBank/DDBJ databases">
        <authorList>
            <person name="Corre E."/>
            <person name="Pelletier E."/>
            <person name="Niang G."/>
            <person name="Scheremetjew M."/>
            <person name="Finn R."/>
            <person name="Kale V."/>
            <person name="Holt S."/>
            <person name="Cochrane G."/>
            <person name="Meng A."/>
            <person name="Brown T."/>
            <person name="Cohen L."/>
        </authorList>
    </citation>
    <scope>NUCLEOTIDE SEQUENCE</scope>
    <source>
        <strain evidence="1">Pbaha01</strain>
    </source>
</reference>
<gene>
    <name evidence="1" type="ORF">PBAH0796_LOCUS32563</name>
</gene>
<sequence>MAGRSTSIVLPIVLVLAVVATAFSFLSSAFVTPRTSVRTQRTQLRTLITTSEPVFTYGEFPAMYDNQFSYGHHNGPIRGEVYAKYANWPEADQQTWAEQRTVFADGTPIEKAGNNAVRGGN</sequence>
<name>A0A7S0BCB2_9DINO</name>
<accession>A0A7S0BCB2</accession>
<dbReference type="AlphaFoldDB" id="A0A7S0BCB2"/>
<evidence type="ECO:0000313" key="1">
    <source>
        <dbReference type="EMBL" id="CAD8388875.1"/>
    </source>
</evidence>
<organism evidence="1">
    <name type="scientific">Pyrodinium bahamense</name>
    <dbReference type="NCBI Taxonomy" id="73915"/>
    <lineage>
        <taxon>Eukaryota</taxon>
        <taxon>Sar</taxon>
        <taxon>Alveolata</taxon>
        <taxon>Dinophyceae</taxon>
        <taxon>Gonyaulacales</taxon>
        <taxon>Pyrocystaceae</taxon>
        <taxon>Pyrodinium</taxon>
    </lineage>
</organism>